<feature type="domain" description="Metalloprotease StcE beta-sandwich" evidence="1">
    <location>
        <begin position="188"/>
        <end position="252"/>
    </location>
</feature>
<organism evidence="2 3">
    <name type="scientific">Stenotrophomonas maltophilia</name>
    <name type="common">Pseudomonas maltophilia</name>
    <name type="synonym">Xanthomonas maltophilia</name>
    <dbReference type="NCBI Taxonomy" id="40324"/>
    <lineage>
        <taxon>Bacteria</taxon>
        <taxon>Pseudomonadati</taxon>
        <taxon>Pseudomonadota</taxon>
        <taxon>Gammaproteobacteria</taxon>
        <taxon>Lysobacterales</taxon>
        <taxon>Lysobacteraceae</taxon>
        <taxon>Stenotrophomonas</taxon>
        <taxon>Stenotrophomonas maltophilia group</taxon>
    </lineage>
</organism>
<dbReference type="Proteomes" id="UP000596095">
    <property type="component" value="Chromosome"/>
</dbReference>
<name>A0ABD7BYF6_STEMA</name>
<dbReference type="RefSeq" id="WP_201116192.1">
    <property type="nucleotide sequence ID" value="NZ_CP067993.1"/>
</dbReference>
<dbReference type="EMBL" id="CP067993">
    <property type="protein sequence ID" value="QQQ40539.1"/>
    <property type="molecule type" value="Genomic_DNA"/>
</dbReference>
<dbReference type="AlphaFoldDB" id="A0ABD7BYF6"/>
<accession>A0ABD7BYF6</accession>
<evidence type="ECO:0000259" key="1">
    <source>
        <dbReference type="Pfam" id="PF20944"/>
    </source>
</evidence>
<protein>
    <recommendedName>
        <fullName evidence="1">Metalloprotease StcE beta-sandwich domain-containing protein</fullName>
    </recommendedName>
</protein>
<dbReference type="InterPro" id="IPR048990">
    <property type="entry name" value="StcE_b-sandwich"/>
</dbReference>
<dbReference type="Gene3D" id="2.60.120.1230">
    <property type="match status" value="1"/>
</dbReference>
<evidence type="ECO:0000313" key="2">
    <source>
        <dbReference type="EMBL" id="QQQ40539.1"/>
    </source>
</evidence>
<evidence type="ECO:0000313" key="3">
    <source>
        <dbReference type="Proteomes" id="UP000596095"/>
    </source>
</evidence>
<reference evidence="2 3" key="1">
    <citation type="submission" date="2021-01" db="EMBL/GenBank/DDBJ databases">
        <title>Genome Characterization of a novel Stenotrophomonas isolate with high keratinase activity.</title>
        <authorList>
            <person name="Cao Z.-J."/>
        </authorList>
    </citation>
    <scope>NUCLEOTIDE SEQUENCE [LARGE SCALE GENOMIC DNA]</scope>
    <source>
        <strain evidence="2 3">DHHJ</strain>
    </source>
</reference>
<dbReference type="Pfam" id="PF20944">
    <property type="entry name" value="StcE_b-sandwich"/>
    <property type="match status" value="1"/>
</dbReference>
<proteinExistence type="predicted"/>
<sequence>MITEFAVNDRSWMDRVYLPSELRFLDIVNNATASEKTLEIHGPIWRVPGQPFKLAAGRSVIFSSRTGDGLTSPAKNETTFSANVPRWQIPSSSELISLIVLADGKHAAELTLPPDGKAFDSITVINEATLPTQVLGANTPFPGQRMDVEPWESVRVEFDPVARQWMWAHAPYKKKPVKDHDLRIASRTVVELEDGDWASPLVPPRKPYDRDRIILRSNATWDSKTRVNNEDLPLRRGDEYEYVFVAEKDRWHQLRQPVRKVDTTYQREVRLQDEGYGVIEVTAPVSGTITPRVILPKPRQGLRVIAVGHPVNTMNIVADSLNVSVLSNEKIAFRVNDRGLWERETTTIDLVRVLDMSSGEVPRRWDALMLMDENLRLANEALENSGATFRYRVVGSQIESFTYPGVDLRRVPADLARDPNVQALVKKHRADGIYYGGSNRWNTEVCDSSHISYTEKTFVIATALTCPTSTFRRSAGFALGVPNNTVAKPVQVIGSGDQFPFYPTPHRMLPDGRWAFNPGQEKVLENMNSRAEYIGRFSDKW</sequence>
<gene>
    <name evidence="2" type="ORF">JJL50_11160</name>
</gene>